<gene>
    <name evidence="1" type="ORF">LCGC14_3156550</name>
</gene>
<dbReference type="AlphaFoldDB" id="A0A0F8VSJ9"/>
<proteinExistence type="predicted"/>
<accession>A0A0F8VSJ9</accession>
<reference evidence="1" key="1">
    <citation type="journal article" date="2015" name="Nature">
        <title>Complex archaea that bridge the gap between prokaryotes and eukaryotes.</title>
        <authorList>
            <person name="Spang A."/>
            <person name="Saw J.H."/>
            <person name="Jorgensen S.L."/>
            <person name="Zaremba-Niedzwiedzka K."/>
            <person name="Martijn J."/>
            <person name="Lind A.E."/>
            <person name="van Eijk R."/>
            <person name="Schleper C."/>
            <person name="Guy L."/>
            <person name="Ettema T.J."/>
        </authorList>
    </citation>
    <scope>NUCLEOTIDE SEQUENCE</scope>
</reference>
<dbReference type="EMBL" id="LAZR01069644">
    <property type="protein sequence ID" value="KKK47307.1"/>
    <property type="molecule type" value="Genomic_DNA"/>
</dbReference>
<feature type="non-terminal residue" evidence="1">
    <location>
        <position position="225"/>
    </location>
</feature>
<protein>
    <submittedName>
        <fullName evidence="1">Uncharacterized protein</fullName>
    </submittedName>
</protein>
<evidence type="ECO:0000313" key="1">
    <source>
        <dbReference type="EMBL" id="KKK47307.1"/>
    </source>
</evidence>
<name>A0A0F8VSJ9_9ZZZZ</name>
<organism evidence="1">
    <name type="scientific">marine sediment metagenome</name>
    <dbReference type="NCBI Taxonomy" id="412755"/>
    <lineage>
        <taxon>unclassified sequences</taxon>
        <taxon>metagenomes</taxon>
        <taxon>ecological metagenomes</taxon>
    </lineage>
</organism>
<comment type="caution">
    <text evidence="1">The sequence shown here is derived from an EMBL/GenBank/DDBJ whole genome shotgun (WGS) entry which is preliminary data.</text>
</comment>
<sequence length="225" mass="25449">MPSPNVTDSSLNDEEGVIDKEEAISIEFDDERINKIIGDRVQKGKSFFNAKLGLSSVREKNEKRWLNKNREVAGVEVYDYQVPYADNRIFVSVETLSASLVPRIPTPEVMEAQDTEASRELAAGFERVLKRTAQDINLKANLRMATRHVLMGYRAGIIKTRWDFMKGRRLENGDYLGGPVVNYVRPHKIVIDADATDPNDIPLIAELLTATVEELTLLFPDKKDE</sequence>